<evidence type="ECO:0000313" key="12">
    <source>
        <dbReference type="Proteomes" id="UP000318825"/>
    </source>
</evidence>
<comment type="pathway">
    <text evidence="1 9">Porphyrin-containing compound metabolism; protoporphyrin-IX biosynthesis; coproporphyrinogen-III from 5-aminolevulinate: step 3/4.</text>
</comment>
<evidence type="ECO:0000256" key="7">
    <source>
        <dbReference type="ARBA" id="ARBA00040167"/>
    </source>
</evidence>
<dbReference type="InterPro" id="IPR039793">
    <property type="entry name" value="UROS/Hem4"/>
</dbReference>
<dbReference type="UniPathway" id="UPA00251">
    <property type="reaction ID" value="UER00320"/>
</dbReference>
<sequence length="254" mass="26585">MPEREGVAVLVTRPEPDNETTGSALRAMGREALLSPVLRFEAVAFEIDRDANYGAVIVTSANALRALAVHPGIESLLKLAVFAVGRHTAEAARRVGFQDVVAAAGDAAALCELIVKRVRAKSLPKGARILYLAAADRSCDLAGKLEGHGLAVETTTCYRMAPVASLSREVCDAFAAHRISAVLHYSRRSARAFLDAVRIGGVEISALAVPQCCISGAVASVLRDAGAPHVVEASAPAEEAVLEALDCALRPPSQ</sequence>
<accession>A0A4Y3W7C6</accession>
<proteinExistence type="inferred from homology"/>
<name>A0A4Y3W7C6_NITWI</name>
<dbReference type="PANTHER" id="PTHR38042:SF1">
    <property type="entry name" value="UROPORPHYRINOGEN-III SYNTHASE, CHLOROPLASTIC"/>
    <property type="match status" value="1"/>
</dbReference>
<evidence type="ECO:0000259" key="10">
    <source>
        <dbReference type="Pfam" id="PF02602"/>
    </source>
</evidence>
<keyword evidence="11" id="KW-0808">Transferase</keyword>
<dbReference type="Proteomes" id="UP000318825">
    <property type="component" value="Unassembled WGS sequence"/>
</dbReference>
<dbReference type="GO" id="GO:0008168">
    <property type="term" value="F:methyltransferase activity"/>
    <property type="evidence" value="ECO:0007669"/>
    <property type="project" value="UniProtKB-KW"/>
</dbReference>
<evidence type="ECO:0000256" key="4">
    <source>
        <dbReference type="ARBA" id="ARBA00023239"/>
    </source>
</evidence>
<dbReference type="Gene3D" id="3.40.50.10090">
    <property type="match status" value="2"/>
</dbReference>
<dbReference type="InterPro" id="IPR036108">
    <property type="entry name" value="4pyrrol_syn_uPrphyn_synt_sf"/>
</dbReference>
<evidence type="ECO:0000256" key="2">
    <source>
        <dbReference type="ARBA" id="ARBA00008133"/>
    </source>
</evidence>
<gene>
    <name evidence="11" type="ORF">NWI01_07450</name>
</gene>
<protein>
    <recommendedName>
        <fullName evidence="7 9">Uroporphyrinogen-III synthase</fullName>
        <ecNumber evidence="3 9">4.2.1.75</ecNumber>
    </recommendedName>
</protein>
<evidence type="ECO:0000313" key="11">
    <source>
        <dbReference type="EMBL" id="GEC14853.1"/>
    </source>
</evidence>
<dbReference type="GO" id="GO:0006780">
    <property type="term" value="P:uroporphyrinogen III biosynthetic process"/>
    <property type="evidence" value="ECO:0007669"/>
    <property type="project" value="UniProtKB-UniRule"/>
</dbReference>
<dbReference type="SUPFAM" id="SSF69618">
    <property type="entry name" value="HemD-like"/>
    <property type="match status" value="1"/>
</dbReference>
<dbReference type="InterPro" id="IPR003754">
    <property type="entry name" value="4pyrrol_synth_uPrphyn_synth"/>
</dbReference>
<dbReference type="Pfam" id="PF02602">
    <property type="entry name" value="HEM4"/>
    <property type="match status" value="1"/>
</dbReference>
<evidence type="ECO:0000256" key="6">
    <source>
        <dbReference type="ARBA" id="ARBA00037589"/>
    </source>
</evidence>
<dbReference type="GO" id="GO:0004852">
    <property type="term" value="F:uroporphyrinogen-III synthase activity"/>
    <property type="evidence" value="ECO:0007669"/>
    <property type="project" value="UniProtKB-UniRule"/>
</dbReference>
<comment type="catalytic activity">
    <reaction evidence="8 9">
        <text>hydroxymethylbilane = uroporphyrinogen III + H2O</text>
        <dbReference type="Rhea" id="RHEA:18965"/>
        <dbReference type="ChEBI" id="CHEBI:15377"/>
        <dbReference type="ChEBI" id="CHEBI:57308"/>
        <dbReference type="ChEBI" id="CHEBI:57845"/>
        <dbReference type="EC" id="4.2.1.75"/>
    </reaction>
</comment>
<keyword evidence="5 9" id="KW-0627">Porphyrin biosynthesis</keyword>
<reference evidence="11 12" key="1">
    <citation type="submission" date="2019-06" db="EMBL/GenBank/DDBJ databases">
        <title>Whole genome shotgun sequence of Nitrobacter winogradskyi NBRC 14297.</title>
        <authorList>
            <person name="Hosoyama A."/>
            <person name="Uohara A."/>
            <person name="Ohji S."/>
            <person name="Ichikawa N."/>
        </authorList>
    </citation>
    <scope>NUCLEOTIDE SEQUENCE [LARGE SCALE GENOMIC DNA]</scope>
    <source>
        <strain evidence="11 12">NBRC 14297</strain>
    </source>
</reference>
<evidence type="ECO:0000256" key="5">
    <source>
        <dbReference type="ARBA" id="ARBA00023244"/>
    </source>
</evidence>
<dbReference type="EC" id="4.2.1.75" evidence="3 9"/>
<dbReference type="EMBL" id="BJNF01000018">
    <property type="protein sequence ID" value="GEC14853.1"/>
    <property type="molecule type" value="Genomic_DNA"/>
</dbReference>
<comment type="caution">
    <text evidence="11">The sequence shown here is derived from an EMBL/GenBank/DDBJ whole genome shotgun (WGS) entry which is preliminary data.</text>
</comment>
<dbReference type="CDD" id="cd06578">
    <property type="entry name" value="HemD"/>
    <property type="match status" value="1"/>
</dbReference>
<feature type="domain" description="Tetrapyrrole biosynthesis uroporphyrinogen III synthase" evidence="10">
    <location>
        <begin position="23"/>
        <end position="242"/>
    </location>
</feature>
<organism evidence="11 12">
    <name type="scientific">Nitrobacter winogradskyi</name>
    <name type="common">Nitrobacter agilis</name>
    <dbReference type="NCBI Taxonomy" id="913"/>
    <lineage>
        <taxon>Bacteria</taxon>
        <taxon>Pseudomonadati</taxon>
        <taxon>Pseudomonadota</taxon>
        <taxon>Alphaproteobacteria</taxon>
        <taxon>Hyphomicrobiales</taxon>
        <taxon>Nitrobacteraceae</taxon>
        <taxon>Nitrobacter</taxon>
    </lineage>
</organism>
<dbReference type="GO" id="GO:0006782">
    <property type="term" value="P:protoporphyrinogen IX biosynthetic process"/>
    <property type="evidence" value="ECO:0007669"/>
    <property type="project" value="UniProtKB-UniRule"/>
</dbReference>
<evidence type="ECO:0000256" key="8">
    <source>
        <dbReference type="ARBA" id="ARBA00048617"/>
    </source>
</evidence>
<evidence type="ECO:0000256" key="9">
    <source>
        <dbReference type="RuleBase" id="RU366031"/>
    </source>
</evidence>
<keyword evidence="11" id="KW-0489">Methyltransferase</keyword>
<dbReference type="GO" id="GO:0032259">
    <property type="term" value="P:methylation"/>
    <property type="evidence" value="ECO:0007669"/>
    <property type="project" value="UniProtKB-KW"/>
</dbReference>
<comment type="function">
    <text evidence="6 9">Catalyzes cyclization of the linear tetrapyrrole, hydroxymethylbilane, to the macrocyclic uroporphyrinogen III.</text>
</comment>
<dbReference type="AlphaFoldDB" id="A0A4Y3W7C6"/>
<dbReference type="PANTHER" id="PTHR38042">
    <property type="entry name" value="UROPORPHYRINOGEN-III SYNTHASE, CHLOROPLASTIC"/>
    <property type="match status" value="1"/>
</dbReference>
<evidence type="ECO:0000256" key="3">
    <source>
        <dbReference type="ARBA" id="ARBA00013109"/>
    </source>
</evidence>
<comment type="similarity">
    <text evidence="2 9">Belongs to the uroporphyrinogen-III synthase family.</text>
</comment>
<keyword evidence="4 9" id="KW-0456">Lyase</keyword>
<evidence type="ECO:0000256" key="1">
    <source>
        <dbReference type="ARBA" id="ARBA00004772"/>
    </source>
</evidence>